<gene>
    <name evidence="1" type="ORF">LAUMK136_05666</name>
</gene>
<keyword evidence="2" id="KW-1185">Reference proteome</keyword>
<reference evidence="1 2" key="1">
    <citation type="submission" date="2018-09" db="EMBL/GenBank/DDBJ databases">
        <authorList>
            <person name="Tagini F."/>
        </authorList>
    </citation>
    <scope>NUCLEOTIDE SEQUENCE [LARGE SCALE GENOMIC DNA]</scope>
    <source>
        <strain evidence="1 2">MK136</strain>
    </source>
</reference>
<name>A0A498QDZ8_9MYCO</name>
<organism evidence="1 2">
    <name type="scientific">Mycobacterium attenuatum</name>
    <dbReference type="NCBI Taxonomy" id="2341086"/>
    <lineage>
        <taxon>Bacteria</taxon>
        <taxon>Bacillati</taxon>
        <taxon>Actinomycetota</taxon>
        <taxon>Actinomycetes</taxon>
        <taxon>Mycobacteriales</taxon>
        <taxon>Mycobacteriaceae</taxon>
        <taxon>Mycobacterium</taxon>
    </lineage>
</organism>
<proteinExistence type="predicted"/>
<protein>
    <submittedName>
        <fullName evidence="1">Uncharacterized protein</fullName>
    </submittedName>
</protein>
<dbReference type="Proteomes" id="UP000273307">
    <property type="component" value="Unassembled WGS sequence"/>
</dbReference>
<sequence length="67" mass="6385">MVVGSVGGDDRSGFDRIAEGGAGAVGFDDIDVVESDPGVGCGLVDQLLLCGSVGGGESVGGAVLVDC</sequence>
<accession>A0A498QDZ8</accession>
<evidence type="ECO:0000313" key="1">
    <source>
        <dbReference type="EMBL" id="VBA44518.1"/>
    </source>
</evidence>
<dbReference type="EMBL" id="UPHP01000175">
    <property type="protein sequence ID" value="VBA44518.1"/>
    <property type="molecule type" value="Genomic_DNA"/>
</dbReference>
<dbReference type="AlphaFoldDB" id="A0A498QDZ8"/>
<dbReference type="AntiFam" id="ANF00248">
    <property type="entry name" value="Shadow ORF (opposite ppsD)"/>
</dbReference>
<evidence type="ECO:0000313" key="2">
    <source>
        <dbReference type="Proteomes" id="UP000273307"/>
    </source>
</evidence>